<dbReference type="EMBL" id="CAUOFW020001706">
    <property type="protein sequence ID" value="CAK9147600.1"/>
    <property type="molecule type" value="Genomic_DNA"/>
</dbReference>
<dbReference type="Proteomes" id="UP001642360">
    <property type="component" value="Unassembled WGS sequence"/>
</dbReference>
<reference evidence="2 3" key="1">
    <citation type="submission" date="2024-02" db="EMBL/GenBank/DDBJ databases">
        <authorList>
            <person name="Vignale AGUSTIN F."/>
            <person name="Sosa J E."/>
            <person name="Modenutti C."/>
        </authorList>
    </citation>
    <scope>NUCLEOTIDE SEQUENCE [LARGE SCALE GENOMIC DNA]</scope>
</reference>
<evidence type="ECO:0000256" key="1">
    <source>
        <dbReference type="SAM" id="MobiDB-lite"/>
    </source>
</evidence>
<feature type="region of interest" description="Disordered" evidence="1">
    <location>
        <begin position="104"/>
        <end position="156"/>
    </location>
</feature>
<sequence>MTGEAFTSKDPKKIDGAPTCSTNYQAINESGSTQSLTKTSLGSEQKDTPPNPPSLSNEVIANKTPSTTSTTVDVEIEDHCSIQEFPTLPTGNNVRDFSPVPMVGGSSNGQHPSKHMSVPQTKPTPAKPWSQVLKQNAMEKSSSLQQHPSEASSDRLDKGKAIATLNGLEQQEAGQTQAEELIGGYQASSSVMVKNNMGMVIQGGASNSSQQDILGHDHHITEITVNKSTSPQLLMQAGVTLASNKFEELNKEGGKLWLI</sequence>
<evidence type="ECO:0000313" key="2">
    <source>
        <dbReference type="EMBL" id="CAK9147600.1"/>
    </source>
</evidence>
<proteinExistence type="predicted"/>
<accession>A0ABC8RVL0</accession>
<protein>
    <submittedName>
        <fullName evidence="2">Uncharacterized protein</fullName>
    </submittedName>
</protein>
<comment type="caution">
    <text evidence="2">The sequence shown here is derived from an EMBL/GenBank/DDBJ whole genome shotgun (WGS) entry which is preliminary data.</text>
</comment>
<keyword evidence="3" id="KW-1185">Reference proteome</keyword>
<gene>
    <name evidence="2" type="ORF">ILEXP_LOCUS15511</name>
</gene>
<feature type="region of interest" description="Disordered" evidence="1">
    <location>
        <begin position="1"/>
        <end position="70"/>
    </location>
</feature>
<organism evidence="2 3">
    <name type="scientific">Ilex paraguariensis</name>
    <name type="common">yerba mate</name>
    <dbReference type="NCBI Taxonomy" id="185542"/>
    <lineage>
        <taxon>Eukaryota</taxon>
        <taxon>Viridiplantae</taxon>
        <taxon>Streptophyta</taxon>
        <taxon>Embryophyta</taxon>
        <taxon>Tracheophyta</taxon>
        <taxon>Spermatophyta</taxon>
        <taxon>Magnoliopsida</taxon>
        <taxon>eudicotyledons</taxon>
        <taxon>Gunneridae</taxon>
        <taxon>Pentapetalae</taxon>
        <taxon>asterids</taxon>
        <taxon>campanulids</taxon>
        <taxon>Aquifoliales</taxon>
        <taxon>Aquifoliaceae</taxon>
        <taxon>Ilex</taxon>
    </lineage>
</organism>
<feature type="compositionally biased region" description="Polar residues" evidence="1">
    <location>
        <begin position="54"/>
        <end position="70"/>
    </location>
</feature>
<evidence type="ECO:0000313" key="3">
    <source>
        <dbReference type="Proteomes" id="UP001642360"/>
    </source>
</evidence>
<dbReference type="AlphaFoldDB" id="A0ABC8RVL0"/>
<name>A0ABC8RVL0_9AQUA</name>
<feature type="compositionally biased region" description="Polar residues" evidence="1">
    <location>
        <begin position="19"/>
        <end position="43"/>
    </location>
</feature>
<feature type="compositionally biased region" description="Polar residues" evidence="1">
    <location>
        <begin position="132"/>
        <end position="151"/>
    </location>
</feature>